<protein>
    <recommendedName>
        <fullName evidence="3">MoaD/ThiS family protein</fullName>
    </recommendedName>
</protein>
<dbReference type="InterPro" id="IPR016155">
    <property type="entry name" value="Mopterin_synth/thiamin_S_b"/>
</dbReference>
<sequence>MKVIFKVYTYLKAELGAGELHLEFPGREEVSLDEVLNEVEKVTSKKIRDKVLKDGKIKEGLIFVLNGKSVIPENASEVYLKDGDVISILPPGSGG</sequence>
<accession>A0A7C2K2W1</accession>
<dbReference type="Pfam" id="PF02597">
    <property type="entry name" value="ThiS"/>
    <property type="match status" value="1"/>
</dbReference>
<dbReference type="SUPFAM" id="SSF54285">
    <property type="entry name" value="MoaD/ThiS"/>
    <property type="match status" value="1"/>
</dbReference>
<evidence type="ECO:0000313" key="1">
    <source>
        <dbReference type="EMBL" id="HEN27341.1"/>
    </source>
</evidence>
<evidence type="ECO:0008006" key="3">
    <source>
        <dbReference type="Google" id="ProtNLM"/>
    </source>
</evidence>
<dbReference type="InterPro" id="IPR012675">
    <property type="entry name" value="Beta-grasp_dom_sf"/>
</dbReference>
<name>A0A7C2K2W1_UNCW3</name>
<dbReference type="InterPro" id="IPR003749">
    <property type="entry name" value="ThiS/MoaD-like"/>
</dbReference>
<comment type="caution">
    <text evidence="1">The sequence shown here is derived from an EMBL/GenBank/DDBJ whole genome shotgun (WGS) entry which is preliminary data.</text>
</comment>
<reference evidence="1" key="1">
    <citation type="journal article" date="2020" name="mSystems">
        <title>Genome- and Community-Level Interaction Insights into Carbon Utilization and Element Cycling Functions of Hydrothermarchaeota in Hydrothermal Sediment.</title>
        <authorList>
            <person name="Zhou Z."/>
            <person name="Liu Y."/>
            <person name="Xu W."/>
            <person name="Pan J."/>
            <person name="Luo Z.H."/>
            <person name="Li M."/>
        </authorList>
    </citation>
    <scope>NUCLEOTIDE SEQUENCE [LARGE SCALE GENOMIC DNA]</scope>
    <source>
        <strain evidence="1">SpSt-34</strain>
        <strain evidence="2">SpSt-69</strain>
    </source>
</reference>
<proteinExistence type="predicted"/>
<evidence type="ECO:0000313" key="2">
    <source>
        <dbReference type="EMBL" id="HGL16978.1"/>
    </source>
</evidence>
<dbReference type="EMBL" id="DSOL01000038">
    <property type="protein sequence ID" value="HEN27341.1"/>
    <property type="molecule type" value="Genomic_DNA"/>
</dbReference>
<dbReference type="Gene3D" id="3.10.20.30">
    <property type="match status" value="1"/>
</dbReference>
<dbReference type="AlphaFoldDB" id="A0A7C2K2W1"/>
<organism evidence="1">
    <name type="scientific">candidate division WOR-3 bacterium</name>
    <dbReference type="NCBI Taxonomy" id="2052148"/>
    <lineage>
        <taxon>Bacteria</taxon>
        <taxon>Bacteria division WOR-3</taxon>
    </lineage>
</organism>
<gene>
    <name evidence="1" type="ORF">ENQ77_01480</name>
    <name evidence="2" type="ORF">ENU66_01370</name>
</gene>
<dbReference type="EMBL" id="DTDJ01000012">
    <property type="protein sequence ID" value="HGL16978.1"/>
    <property type="molecule type" value="Genomic_DNA"/>
</dbReference>
<dbReference type="CDD" id="cd17040">
    <property type="entry name" value="Ubl_MoaD_like"/>
    <property type="match status" value="1"/>
</dbReference>